<feature type="transmembrane region" description="Helical" evidence="1">
    <location>
        <begin position="33"/>
        <end position="52"/>
    </location>
</feature>
<keyword evidence="1" id="KW-0472">Membrane</keyword>
<evidence type="ECO:0000313" key="2">
    <source>
        <dbReference type="EMBL" id="KKM22896.1"/>
    </source>
</evidence>
<protein>
    <recommendedName>
        <fullName evidence="3">Flp/Fap pilin component</fullName>
    </recommendedName>
</protein>
<dbReference type="InterPro" id="IPR007047">
    <property type="entry name" value="Flp_Fap"/>
</dbReference>
<sequence>MRLINETLLRVLVGFQNLKARTQDEDGQTLAEYGLIMAVIAVAVVVLAVTVFRNAIVTAFEGAIDCLDGECAVAE</sequence>
<gene>
    <name evidence="2" type="ORF">LCGC14_1620670</name>
</gene>
<dbReference type="EMBL" id="LAZR01013236">
    <property type="protein sequence ID" value="KKM22896.1"/>
    <property type="molecule type" value="Genomic_DNA"/>
</dbReference>
<proteinExistence type="predicted"/>
<reference evidence="2" key="1">
    <citation type="journal article" date="2015" name="Nature">
        <title>Complex archaea that bridge the gap between prokaryotes and eukaryotes.</title>
        <authorList>
            <person name="Spang A."/>
            <person name="Saw J.H."/>
            <person name="Jorgensen S.L."/>
            <person name="Zaremba-Niedzwiedzka K."/>
            <person name="Martijn J."/>
            <person name="Lind A.E."/>
            <person name="van Eijk R."/>
            <person name="Schleper C."/>
            <person name="Guy L."/>
            <person name="Ettema T.J."/>
        </authorList>
    </citation>
    <scope>NUCLEOTIDE SEQUENCE</scope>
</reference>
<accession>A0A0F9I5L4</accession>
<comment type="caution">
    <text evidence="2">The sequence shown here is derived from an EMBL/GenBank/DDBJ whole genome shotgun (WGS) entry which is preliminary data.</text>
</comment>
<keyword evidence="1" id="KW-0812">Transmembrane</keyword>
<organism evidence="2">
    <name type="scientific">marine sediment metagenome</name>
    <dbReference type="NCBI Taxonomy" id="412755"/>
    <lineage>
        <taxon>unclassified sequences</taxon>
        <taxon>metagenomes</taxon>
        <taxon>ecological metagenomes</taxon>
    </lineage>
</organism>
<keyword evidence="1" id="KW-1133">Transmembrane helix</keyword>
<dbReference type="AlphaFoldDB" id="A0A0F9I5L4"/>
<evidence type="ECO:0000256" key="1">
    <source>
        <dbReference type="SAM" id="Phobius"/>
    </source>
</evidence>
<evidence type="ECO:0008006" key="3">
    <source>
        <dbReference type="Google" id="ProtNLM"/>
    </source>
</evidence>
<dbReference type="Pfam" id="PF04964">
    <property type="entry name" value="Flp_Fap"/>
    <property type="match status" value="1"/>
</dbReference>
<name>A0A0F9I5L4_9ZZZZ</name>